<dbReference type="GeneID" id="36347625"/>
<proteinExistence type="predicted"/>
<protein>
    <submittedName>
        <fullName evidence="1">Uncharacterized protein</fullName>
    </submittedName>
</protein>
<name>A0A2P4ZLF7_9HYPO</name>
<dbReference type="AlphaFoldDB" id="A0A2P4ZLF7"/>
<sequence>MPTISSMWRIISPKFLGPRTPLFRITIYNSICFPDAIKMHREEI</sequence>
<organism evidence="1 2">
    <name type="scientific">Trichoderma gamsii</name>
    <dbReference type="NCBI Taxonomy" id="398673"/>
    <lineage>
        <taxon>Eukaryota</taxon>
        <taxon>Fungi</taxon>
        <taxon>Dikarya</taxon>
        <taxon>Ascomycota</taxon>
        <taxon>Pezizomycotina</taxon>
        <taxon>Sordariomycetes</taxon>
        <taxon>Hypocreomycetidae</taxon>
        <taxon>Hypocreales</taxon>
        <taxon>Hypocreaceae</taxon>
        <taxon>Trichoderma</taxon>
    </lineage>
</organism>
<keyword evidence="2" id="KW-1185">Reference proteome</keyword>
<accession>A0A2P4ZLF7</accession>
<evidence type="ECO:0000313" key="2">
    <source>
        <dbReference type="Proteomes" id="UP000054821"/>
    </source>
</evidence>
<reference evidence="1 2" key="1">
    <citation type="journal article" date="2016" name="Genome Announc.">
        <title>Draft Whole-Genome Sequence of Trichoderma gamsii T6085, a Promising Biocontrol Agent of Fusarium Head Blight on Wheat.</title>
        <authorList>
            <person name="Baroncelli R."/>
            <person name="Zapparata A."/>
            <person name="Piaggeschi G."/>
            <person name="Sarrocco S."/>
            <person name="Vannacci G."/>
        </authorList>
    </citation>
    <scope>NUCLEOTIDE SEQUENCE [LARGE SCALE GENOMIC DNA]</scope>
    <source>
        <strain evidence="1 2">T6085</strain>
    </source>
</reference>
<evidence type="ECO:0000313" key="1">
    <source>
        <dbReference type="EMBL" id="PON25075.1"/>
    </source>
</evidence>
<dbReference type="Proteomes" id="UP000054821">
    <property type="component" value="Unassembled WGS sequence"/>
</dbReference>
<dbReference type="EMBL" id="JPDN02000020">
    <property type="protein sequence ID" value="PON25075.1"/>
    <property type="molecule type" value="Genomic_DNA"/>
</dbReference>
<gene>
    <name evidence="1" type="ORF">TGAM01_v206156</name>
</gene>
<comment type="caution">
    <text evidence="1">The sequence shown here is derived from an EMBL/GenBank/DDBJ whole genome shotgun (WGS) entry which is preliminary data.</text>
</comment>
<dbReference type="RefSeq" id="XP_024405470.1">
    <property type="nucleotide sequence ID" value="XM_024549808.1"/>
</dbReference>